<feature type="domain" description="EF-hand" evidence="5">
    <location>
        <begin position="29"/>
        <end position="64"/>
    </location>
</feature>
<dbReference type="CDD" id="cd00051">
    <property type="entry name" value="EFh"/>
    <property type="match status" value="1"/>
</dbReference>
<feature type="domain" description="EF-hand" evidence="5">
    <location>
        <begin position="116"/>
        <end position="151"/>
    </location>
</feature>
<keyword evidence="1" id="KW-0479">Metal-binding</keyword>
<dbReference type="InterPro" id="IPR018247">
    <property type="entry name" value="EF_Hand_1_Ca_BS"/>
</dbReference>
<dbReference type="PROSITE" id="PS50222">
    <property type="entry name" value="EF_HAND_2"/>
    <property type="match status" value="3"/>
</dbReference>
<keyword evidence="2" id="KW-0677">Repeat</keyword>
<name>A0A9P0ZIB4_CUSEU</name>
<dbReference type="EMBL" id="CAMAPE010000041">
    <property type="protein sequence ID" value="CAH9102346.1"/>
    <property type="molecule type" value="Genomic_DNA"/>
</dbReference>
<evidence type="ECO:0000313" key="7">
    <source>
        <dbReference type="Proteomes" id="UP001152484"/>
    </source>
</evidence>
<dbReference type="InterPro" id="IPR039647">
    <property type="entry name" value="EF_hand_pair_protein_CML-like"/>
</dbReference>
<feature type="region of interest" description="Disordered" evidence="4">
    <location>
        <begin position="1"/>
        <end position="21"/>
    </location>
</feature>
<accession>A0A9P0ZIB4</accession>
<reference evidence="6" key="1">
    <citation type="submission" date="2022-07" db="EMBL/GenBank/DDBJ databases">
        <authorList>
            <person name="Macas J."/>
            <person name="Novak P."/>
            <person name="Neumann P."/>
        </authorList>
    </citation>
    <scope>NUCLEOTIDE SEQUENCE</scope>
</reference>
<evidence type="ECO:0000256" key="2">
    <source>
        <dbReference type="ARBA" id="ARBA00022737"/>
    </source>
</evidence>
<organism evidence="6 7">
    <name type="scientific">Cuscuta europaea</name>
    <name type="common">European dodder</name>
    <dbReference type="NCBI Taxonomy" id="41803"/>
    <lineage>
        <taxon>Eukaryota</taxon>
        <taxon>Viridiplantae</taxon>
        <taxon>Streptophyta</taxon>
        <taxon>Embryophyta</taxon>
        <taxon>Tracheophyta</taxon>
        <taxon>Spermatophyta</taxon>
        <taxon>Magnoliopsida</taxon>
        <taxon>eudicotyledons</taxon>
        <taxon>Gunneridae</taxon>
        <taxon>Pentapetalae</taxon>
        <taxon>asterids</taxon>
        <taxon>lamiids</taxon>
        <taxon>Solanales</taxon>
        <taxon>Convolvulaceae</taxon>
        <taxon>Cuscuteae</taxon>
        <taxon>Cuscuta</taxon>
        <taxon>Cuscuta subgen. Cuscuta</taxon>
    </lineage>
</organism>
<dbReference type="InterPro" id="IPR002048">
    <property type="entry name" value="EF_hand_dom"/>
</dbReference>
<dbReference type="Proteomes" id="UP001152484">
    <property type="component" value="Unassembled WGS sequence"/>
</dbReference>
<proteinExistence type="predicted"/>
<dbReference type="Gene3D" id="1.10.238.10">
    <property type="entry name" value="EF-hand"/>
    <property type="match status" value="3"/>
</dbReference>
<dbReference type="SUPFAM" id="SSF47473">
    <property type="entry name" value="EF-hand"/>
    <property type="match status" value="1"/>
</dbReference>
<keyword evidence="3" id="KW-0106">Calcium</keyword>
<evidence type="ECO:0000313" key="6">
    <source>
        <dbReference type="EMBL" id="CAH9102346.1"/>
    </source>
</evidence>
<dbReference type="SMART" id="SM00054">
    <property type="entry name" value="EFh"/>
    <property type="match status" value="3"/>
</dbReference>
<feature type="domain" description="EF-hand" evidence="5">
    <location>
        <begin position="156"/>
        <end position="191"/>
    </location>
</feature>
<evidence type="ECO:0000259" key="5">
    <source>
        <dbReference type="PROSITE" id="PS50222"/>
    </source>
</evidence>
<keyword evidence="7" id="KW-1185">Reference proteome</keyword>
<evidence type="ECO:0000256" key="4">
    <source>
        <dbReference type="SAM" id="MobiDB-lite"/>
    </source>
</evidence>
<sequence>MGTTSQAQCEPNTVTVPSSTSFRLRSPSLNSVRLRRIFDMFDRNSDGMITIDELNKPLNLLGLDTDLSDLDSTIQSFVKSKSAGAGLTFEDFEALHRSLDNELFGGCGEEAVNKEQEEAEMKEAFKVFDEDGDGFISARELQAVLGKLGLIEKGRGEIGRVEEMISSVDQNRDGVVDFAEFKVMMSCVMDRSC</sequence>
<dbReference type="FunFam" id="1.10.238.10:FF:000001">
    <property type="entry name" value="Calmodulin 1"/>
    <property type="match status" value="1"/>
</dbReference>
<dbReference type="PANTHER" id="PTHR10891">
    <property type="entry name" value="EF-HAND CALCIUM-BINDING DOMAIN CONTAINING PROTEIN"/>
    <property type="match status" value="1"/>
</dbReference>
<evidence type="ECO:0000256" key="1">
    <source>
        <dbReference type="ARBA" id="ARBA00022723"/>
    </source>
</evidence>
<dbReference type="AlphaFoldDB" id="A0A9P0ZIB4"/>
<dbReference type="OrthoDB" id="26525at2759"/>
<protein>
    <recommendedName>
        <fullName evidence="5">EF-hand domain-containing protein</fullName>
    </recommendedName>
</protein>
<comment type="caution">
    <text evidence="6">The sequence shown here is derived from an EMBL/GenBank/DDBJ whole genome shotgun (WGS) entry which is preliminary data.</text>
</comment>
<dbReference type="Pfam" id="PF13499">
    <property type="entry name" value="EF-hand_7"/>
    <property type="match status" value="2"/>
</dbReference>
<dbReference type="GO" id="GO:0005509">
    <property type="term" value="F:calcium ion binding"/>
    <property type="evidence" value="ECO:0007669"/>
    <property type="project" value="InterPro"/>
</dbReference>
<gene>
    <name evidence="6" type="ORF">CEURO_LOCUS15729</name>
</gene>
<dbReference type="PROSITE" id="PS00018">
    <property type="entry name" value="EF_HAND_1"/>
    <property type="match status" value="3"/>
</dbReference>
<evidence type="ECO:0000256" key="3">
    <source>
        <dbReference type="ARBA" id="ARBA00022837"/>
    </source>
</evidence>
<dbReference type="InterPro" id="IPR011992">
    <property type="entry name" value="EF-hand-dom_pair"/>
</dbReference>